<dbReference type="EMBL" id="JAGGLP010000035">
    <property type="protein sequence ID" value="MBP2055901.1"/>
    <property type="molecule type" value="Genomic_DNA"/>
</dbReference>
<reference evidence="4 6" key="2">
    <citation type="submission" date="2021-03" db="EMBL/GenBank/DDBJ databases">
        <title>Genomic Encyclopedia of Type Strains, Phase IV (KMG-IV): sequencing the most valuable type-strain genomes for metagenomic binning, comparative biology and taxonomic classification.</title>
        <authorList>
            <person name="Goeker M."/>
        </authorList>
    </citation>
    <scope>NUCLEOTIDE SEQUENCE [LARGE SCALE GENOMIC DNA]</scope>
    <source>
        <strain evidence="4 6">DSM 40499</strain>
    </source>
</reference>
<dbReference type="Proteomes" id="UP001519309">
    <property type="component" value="Unassembled WGS sequence"/>
</dbReference>
<keyword evidence="2" id="KW-1133">Transmembrane helix</keyword>
<keyword evidence="2" id="KW-0812">Transmembrane</keyword>
<evidence type="ECO:0000313" key="4">
    <source>
        <dbReference type="EMBL" id="MBP2055901.1"/>
    </source>
</evidence>
<feature type="region of interest" description="Disordered" evidence="1">
    <location>
        <begin position="1"/>
        <end position="23"/>
    </location>
</feature>
<keyword evidence="2" id="KW-0472">Membrane</keyword>
<dbReference type="Proteomes" id="UP000092659">
    <property type="component" value="Chromosome"/>
</dbReference>
<organism evidence="3 5">
    <name type="scientific">Streptomyces griseochromogenes</name>
    <dbReference type="NCBI Taxonomy" id="68214"/>
    <lineage>
        <taxon>Bacteria</taxon>
        <taxon>Bacillati</taxon>
        <taxon>Actinomycetota</taxon>
        <taxon>Actinomycetes</taxon>
        <taxon>Kitasatosporales</taxon>
        <taxon>Streptomycetaceae</taxon>
        <taxon>Streptomyces</taxon>
    </lineage>
</organism>
<reference evidence="3 5" key="1">
    <citation type="submission" date="2016-06" db="EMBL/GenBank/DDBJ databases">
        <title>Complete genome sequence of Streptomyces griseochromogenes ATCC 14511, the Blasticidin S producer.</title>
        <authorList>
            <person name="Wu L."/>
        </authorList>
    </citation>
    <scope>NUCLEOTIDE SEQUENCE [LARGE SCALE GENOMIC DNA]</scope>
    <source>
        <strain evidence="3 5">ATCC 14511</strain>
    </source>
</reference>
<accession>A0A1B1AZM9</accession>
<protein>
    <submittedName>
        <fullName evidence="4">Apolipoprotein N-acyltransferase</fullName>
    </submittedName>
</protein>
<evidence type="ECO:0000313" key="6">
    <source>
        <dbReference type="Proteomes" id="UP001519309"/>
    </source>
</evidence>
<evidence type="ECO:0000313" key="3">
    <source>
        <dbReference type="EMBL" id="ANP52036.1"/>
    </source>
</evidence>
<dbReference type="EMBL" id="CP016279">
    <property type="protein sequence ID" value="ANP52036.1"/>
    <property type="molecule type" value="Genomic_DNA"/>
</dbReference>
<dbReference type="KEGG" id="sgs:AVL59_22865"/>
<feature type="transmembrane region" description="Helical" evidence="2">
    <location>
        <begin position="41"/>
        <end position="61"/>
    </location>
</feature>
<keyword evidence="6" id="KW-1185">Reference proteome</keyword>
<evidence type="ECO:0000256" key="2">
    <source>
        <dbReference type="SAM" id="Phobius"/>
    </source>
</evidence>
<dbReference type="STRING" id="68214.AVL59_22865"/>
<proteinExistence type="predicted"/>
<dbReference type="RefSeq" id="WP_067307489.1">
    <property type="nucleotide sequence ID" value="NZ_CP016279.1"/>
</dbReference>
<evidence type="ECO:0000256" key="1">
    <source>
        <dbReference type="SAM" id="MobiDB-lite"/>
    </source>
</evidence>
<dbReference type="AlphaFoldDB" id="A0A1B1AZM9"/>
<evidence type="ECO:0000313" key="5">
    <source>
        <dbReference type="Proteomes" id="UP000092659"/>
    </source>
</evidence>
<name>A0A1B1AZM9_9ACTN</name>
<gene>
    <name evidence="3" type="ORF">AVL59_22865</name>
    <name evidence="4" type="ORF">J2Z21_008917</name>
</gene>
<sequence length="65" mass="7225">MQSKPPAPATTTKTSPDPRKGTVPQALSWIRRRRRTAATHLLRGLCYGIGTGLAGLAFWWLEQHL</sequence>